<keyword evidence="12" id="KW-1185">Reference proteome</keyword>
<dbReference type="InterPro" id="IPR013223">
    <property type="entry name" value="RNase_B_OB_dom"/>
</dbReference>
<dbReference type="InterPro" id="IPR011129">
    <property type="entry name" value="CSD"/>
</dbReference>
<proteinExistence type="inferred from homology"/>
<evidence type="ECO:0000256" key="5">
    <source>
        <dbReference type="ARBA" id="ARBA00022801"/>
    </source>
</evidence>
<evidence type="ECO:0000256" key="7">
    <source>
        <dbReference type="ARBA" id="ARBA00022884"/>
    </source>
</evidence>
<keyword evidence="5 8" id="KW-0378">Hydrolase</keyword>
<dbReference type="InterPro" id="IPR004476">
    <property type="entry name" value="RNase_II/RNase_R"/>
</dbReference>
<dbReference type="PROSITE" id="PS50126">
    <property type="entry name" value="S1"/>
    <property type="match status" value="1"/>
</dbReference>
<keyword evidence="6 8" id="KW-0269">Exonuclease</keyword>
<evidence type="ECO:0000256" key="4">
    <source>
        <dbReference type="ARBA" id="ARBA00022722"/>
    </source>
</evidence>
<dbReference type="EC" id="3.1.13.1" evidence="8"/>
<dbReference type="RefSeq" id="WP_345422641.1">
    <property type="nucleotide sequence ID" value="NZ_AP031496.1"/>
</dbReference>
<feature type="compositionally biased region" description="Basic and acidic residues" evidence="9">
    <location>
        <begin position="820"/>
        <end position="829"/>
    </location>
</feature>
<dbReference type="SUPFAM" id="SSF50249">
    <property type="entry name" value="Nucleic acid-binding proteins"/>
    <property type="match status" value="4"/>
</dbReference>
<dbReference type="InterPro" id="IPR012340">
    <property type="entry name" value="NA-bd_OB-fold"/>
</dbReference>
<dbReference type="HAMAP" id="MF_01895">
    <property type="entry name" value="RNase_R"/>
    <property type="match status" value="1"/>
</dbReference>
<dbReference type="Pfam" id="PF17876">
    <property type="entry name" value="CSD2"/>
    <property type="match status" value="1"/>
</dbReference>
<dbReference type="PANTHER" id="PTHR23355">
    <property type="entry name" value="RIBONUCLEASE"/>
    <property type="match status" value="1"/>
</dbReference>
<comment type="function">
    <text evidence="8">3'-5' exoribonuclease that releases 5'-nucleoside monophosphates and is involved in maturation of structured RNAs.</text>
</comment>
<dbReference type="GO" id="GO:0008859">
    <property type="term" value="F:exoribonuclease II activity"/>
    <property type="evidence" value="ECO:0007669"/>
    <property type="project" value="UniProtKB-UniRule"/>
</dbReference>
<dbReference type="InterPro" id="IPR001900">
    <property type="entry name" value="RNase_II/R"/>
</dbReference>
<dbReference type="CDD" id="cd04471">
    <property type="entry name" value="S1_RNase_R"/>
    <property type="match status" value="1"/>
</dbReference>
<comment type="subcellular location">
    <subcellularLocation>
        <location evidence="2 8">Cytoplasm</location>
    </subcellularLocation>
</comment>
<dbReference type="InterPro" id="IPR011805">
    <property type="entry name" value="RNase_R"/>
</dbReference>
<dbReference type="InterPro" id="IPR003029">
    <property type="entry name" value="S1_domain"/>
</dbReference>
<accession>A0AAV3U3I6</accession>
<dbReference type="Proteomes" id="UP001409585">
    <property type="component" value="Unassembled WGS sequence"/>
</dbReference>
<protein>
    <recommendedName>
        <fullName evidence="8">Ribonuclease R</fullName>
        <shortName evidence="8">RNase R</shortName>
        <ecNumber evidence="8">3.1.13.1</ecNumber>
    </recommendedName>
</protein>
<dbReference type="Pfam" id="PF00575">
    <property type="entry name" value="S1"/>
    <property type="match status" value="1"/>
</dbReference>
<gene>
    <name evidence="8 11" type="primary">rnr</name>
    <name evidence="11" type="ORF">GCM10025791_25550</name>
</gene>
<dbReference type="EMBL" id="BAABLX010000024">
    <property type="protein sequence ID" value="GAA4945285.1"/>
    <property type="molecule type" value="Genomic_DNA"/>
</dbReference>
<evidence type="ECO:0000256" key="9">
    <source>
        <dbReference type="SAM" id="MobiDB-lite"/>
    </source>
</evidence>
<dbReference type="InterPro" id="IPR040476">
    <property type="entry name" value="CSD2"/>
</dbReference>
<evidence type="ECO:0000313" key="12">
    <source>
        <dbReference type="Proteomes" id="UP001409585"/>
    </source>
</evidence>
<dbReference type="PROSITE" id="PS01175">
    <property type="entry name" value="RIBONUCLEASE_II"/>
    <property type="match status" value="1"/>
</dbReference>
<dbReference type="InterPro" id="IPR022966">
    <property type="entry name" value="RNase_II/R_CS"/>
</dbReference>
<dbReference type="InterPro" id="IPR050180">
    <property type="entry name" value="RNR_Ribonuclease"/>
</dbReference>
<dbReference type="GO" id="GO:0006402">
    <property type="term" value="P:mRNA catabolic process"/>
    <property type="evidence" value="ECO:0007669"/>
    <property type="project" value="TreeGrafter"/>
</dbReference>
<evidence type="ECO:0000256" key="1">
    <source>
        <dbReference type="ARBA" id="ARBA00001849"/>
    </source>
</evidence>
<keyword evidence="3 8" id="KW-0963">Cytoplasm</keyword>
<dbReference type="Gene3D" id="2.40.50.140">
    <property type="entry name" value="Nucleic acid-binding proteins"/>
    <property type="match status" value="2"/>
</dbReference>
<evidence type="ECO:0000256" key="3">
    <source>
        <dbReference type="ARBA" id="ARBA00022490"/>
    </source>
</evidence>
<keyword evidence="4 8" id="KW-0540">Nuclease</keyword>
<evidence type="ECO:0000256" key="6">
    <source>
        <dbReference type="ARBA" id="ARBA00022839"/>
    </source>
</evidence>
<dbReference type="NCBIfam" id="TIGR00358">
    <property type="entry name" value="3_prime_RNase"/>
    <property type="match status" value="1"/>
</dbReference>
<dbReference type="GO" id="GO:0003723">
    <property type="term" value="F:RNA binding"/>
    <property type="evidence" value="ECO:0007669"/>
    <property type="project" value="UniProtKB-UniRule"/>
</dbReference>
<feature type="compositionally biased region" description="Basic residues" evidence="9">
    <location>
        <begin position="845"/>
        <end position="889"/>
    </location>
</feature>
<feature type="region of interest" description="Disordered" evidence="9">
    <location>
        <begin position="777"/>
        <end position="889"/>
    </location>
</feature>
<feature type="compositionally biased region" description="Basic and acidic residues" evidence="9">
    <location>
        <begin position="777"/>
        <end position="786"/>
    </location>
</feature>
<organism evidence="11 12">
    <name type="scientific">Halioxenophilus aromaticivorans</name>
    <dbReference type="NCBI Taxonomy" id="1306992"/>
    <lineage>
        <taxon>Bacteria</taxon>
        <taxon>Pseudomonadati</taxon>
        <taxon>Pseudomonadota</taxon>
        <taxon>Gammaproteobacteria</taxon>
        <taxon>Alteromonadales</taxon>
        <taxon>Alteromonadaceae</taxon>
        <taxon>Halioxenophilus</taxon>
    </lineage>
</organism>
<comment type="similarity">
    <text evidence="8">Belongs to the RNR ribonuclease family. RNase R subfamily.</text>
</comment>
<reference evidence="12" key="1">
    <citation type="journal article" date="2019" name="Int. J. Syst. Evol. Microbiol.">
        <title>The Global Catalogue of Microorganisms (GCM) 10K type strain sequencing project: providing services to taxonomists for standard genome sequencing and annotation.</title>
        <authorList>
            <consortium name="The Broad Institute Genomics Platform"/>
            <consortium name="The Broad Institute Genome Sequencing Center for Infectious Disease"/>
            <person name="Wu L."/>
            <person name="Ma J."/>
        </authorList>
    </citation>
    <scope>NUCLEOTIDE SEQUENCE [LARGE SCALE GENOMIC DNA]</scope>
    <source>
        <strain evidence="12">JCM 19134</strain>
    </source>
</reference>
<evidence type="ECO:0000256" key="8">
    <source>
        <dbReference type="HAMAP-Rule" id="MF_01895"/>
    </source>
</evidence>
<dbReference type="SMART" id="SM00357">
    <property type="entry name" value="CSP"/>
    <property type="match status" value="1"/>
</dbReference>
<dbReference type="Pfam" id="PF08206">
    <property type="entry name" value="OB_RNB"/>
    <property type="match status" value="1"/>
</dbReference>
<feature type="compositionally biased region" description="Basic residues" evidence="9">
    <location>
        <begin position="793"/>
        <end position="810"/>
    </location>
</feature>
<comment type="catalytic activity">
    <reaction evidence="1 8">
        <text>Exonucleolytic cleavage in the 3'- to 5'-direction to yield nucleoside 5'-phosphates.</text>
        <dbReference type="EC" id="3.1.13.1"/>
    </reaction>
</comment>
<dbReference type="PANTHER" id="PTHR23355:SF9">
    <property type="entry name" value="DIS3-LIKE EXONUCLEASE 2"/>
    <property type="match status" value="1"/>
</dbReference>
<dbReference type="SMART" id="SM00955">
    <property type="entry name" value="RNB"/>
    <property type="match status" value="1"/>
</dbReference>
<feature type="region of interest" description="Disordered" evidence="9">
    <location>
        <begin position="1"/>
        <end position="30"/>
    </location>
</feature>
<dbReference type="NCBIfam" id="TIGR02063">
    <property type="entry name" value="RNase_R"/>
    <property type="match status" value="1"/>
</dbReference>
<sequence>MPRKKAKPAPADSTQQSDPHAAREARNYKKPVPSREYMLDIIQNHSGPVTHEQMCEILDVTDEDGIEGVRRRLIAMSRDGQILSNRRGAFGAIDKMNLVRGRVQGHKDGFGFVLDPASDDDDVYLSNRQMRQVFHGDDVVVRVNRRDHRGRREGTIVEVLQHNTQQLVGRLFSESGIHFVRPDNPRLTHDVMVTKDKLMDAKRGDYVVVSIGQQPDRRNLPAGEISEVLGEHLAPGMEIDVAIRSHDIPNVWPSAVTAEAESLPDQVDDLDKRKRVDLRKLPFVTIDGEDARDFDDAVYAETKKNGGWRLYVAIADVSHYVAPGSALDEEAITRGNSVYFPDFVVPMLPEALSNGLCSLNPNVDRLVMVCEMTVSAAGKVSGYKFYEGVIHSHERLTYTKVGQMIDERSNPNSGIRKQYNHVLGPIDTLHDLYQALRSERSQRGAIDFETVETRILFDANRKIDRIVPVHRNDAHKLIEECMLCANVCAARLLDKATLEALYRVHEGPSGDKLENLQTFLGELGLSMRGKGKPTPAAYQAVLQMIKDRPDANLIQTVMLRSMSQAKYQPDNQGHFGLSYSAYTHFTSPIRRYPDLLVHRAIRYLLRAGTDGEELVAKVANNLQPIKGARKLKREQIYPYDMNAILQLGEQCSLTERRADDATREVVSWLKCEYLRDRVGEVFEGVVSAVTNFGLFVELKDLYVEGLVHVTALPGDYYRYDQAQHRLVGERTRQVFRLGDQVTVAVASVNLDERKIDFELRESKPKKVRVSAKAKLMAELHDQERARNGGGKATPRKRAATPAKTSKKPVKKAATDNNPLDSRELRKAISREAALAKADNGDSRGAKKKPAAKKTPASRKAKASAKPKTSAKPKAKKAPARSKAKPSKKR</sequence>
<keyword evidence="7 8" id="KW-0694">RNA-binding</keyword>
<name>A0AAV3U3I6_9ALTE</name>
<evidence type="ECO:0000256" key="2">
    <source>
        <dbReference type="ARBA" id="ARBA00004496"/>
    </source>
</evidence>
<feature type="domain" description="S1 motif" evidence="10">
    <location>
        <begin position="679"/>
        <end position="760"/>
    </location>
</feature>
<dbReference type="GO" id="GO:0005829">
    <property type="term" value="C:cytosol"/>
    <property type="evidence" value="ECO:0007669"/>
    <property type="project" value="TreeGrafter"/>
</dbReference>
<dbReference type="SMART" id="SM00316">
    <property type="entry name" value="S1"/>
    <property type="match status" value="1"/>
</dbReference>
<evidence type="ECO:0000259" key="10">
    <source>
        <dbReference type="PROSITE" id="PS50126"/>
    </source>
</evidence>
<dbReference type="Pfam" id="PF00773">
    <property type="entry name" value="RNB"/>
    <property type="match status" value="1"/>
</dbReference>
<dbReference type="AlphaFoldDB" id="A0AAV3U3I6"/>
<evidence type="ECO:0000313" key="11">
    <source>
        <dbReference type="EMBL" id="GAA4945285.1"/>
    </source>
</evidence>
<comment type="caution">
    <text evidence="11">The sequence shown here is derived from an EMBL/GenBank/DDBJ whole genome shotgun (WGS) entry which is preliminary data.</text>
</comment>